<protein>
    <recommendedName>
        <fullName evidence="4">Transposase domain-containing protein</fullName>
    </recommendedName>
</protein>
<dbReference type="PANTHER" id="PTHR33053:SF24">
    <property type="entry name" value="TRANSPOSASE DOMAIN-CONTAINING PROTEIN"/>
    <property type="match status" value="1"/>
</dbReference>
<dbReference type="PANTHER" id="PTHR33053">
    <property type="entry name" value="PROTEIN, PUTATIVE-RELATED"/>
    <property type="match status" value="1"/>
</dbReference>
<reference evidence="2" key="1">
    <citation type="submission" date="2022-01" db="EMBL/GenBank/DDBJ databases">
        <authorList>
            <person name="King R."/>
        </authorList>
    </citation>
    <scope>NUCLEOTIDE SEQUENCE</scope>
</reference>
<feature type="region of interest" description="Disordered" evidence="1">
    <location>
        <begin position="57"/>
        <end position="83"/>
    </location>
</feature>
<organism evidence="2 3">
    <name type="scientific">Psylliodes chrysocephalus</name>
    <dbReference type="NCBI Taxonomy" id="3402493"/>
    <lineage>
        <taxon>Eukaryota</taxon>
        <taxon>Metazoa</taxon>
        <taxon>Ecdysozoa</taxon>
        <taxon>Arthropoda</taxon>
        <taxon>Hexapoda</taxon>
        <taxon>Insecta</taxon>
        <taxon>Pterygota</taxon>
        <taxon>Neoptera</taxon>
        <taxon>Endopterygota</taxon>
        <taxon>Coleoptera</taxon>
        <taxon>Polyphaga</taxon>
        <taxon>Cucujiformia</taxon>
        <taxon>Chrysomeloidea</taxon>
        <taxon>Chrysomelidae</taxon>
        <taxon>Galerucinae</taxon>
        <taxon>Alticini</taxon>
        <taxon>Psylliodes</taxon>
    </lineage>
</organism>
<evidence type="ECO:0000256" key="1">
    <source>
        <dbReference type="SAM" id="MobiDB-lite"/>
    </source>
</evidence>
<sequence length="698" mass="80104">MPRNKFKFKTFVSQRHLYRKVASECMQICTNMRLDPNINLESDAPFSQKLDKALNTNEEFEDDDTNISDNTEDLNAESDSETIDHLSEPDNIGRDCDFTDNTVSKLNIEVNNENLAAQLRYWATSCHVPHSTLTKLLHIIKPYHPELPLYSRTLLHTPLQFNEKQLDQGAYVHLGLQRGLKHFLKVHENKLNFHQNKKRKLVVSFNIDGLPLYHSTNSSFWPILGLVKNIVDVKYVFAIGIFYGTSKPTPISSFLADFIEECNNLIDDGFFVNGKKYFLHIHSFIADSPAKAFLKSIKGHNGYSCCDKCHEYGIYKNGRMILNQLTALKRTNISFRQQSDEEHHVGISPLVELNIHMIKDFPIDYMHNICLGVMKKLLKYWVGGNLNVRLPSAATNAISNKLKIFKNFAPSEINRKPRPLSELSHFKATEFRTFLLYTGIVALKDNIDLGLYNNFLLFHMAIILLITNDNSSSTNSDVAAKLLIKFIKHGEQLYGKHFVIYNVHILSHLPKDSLRYGGLDEFSAFPFENYLGQLKTMLKSSTKPLQQICRRLYEQESGLLNISSSSGKNNKYVLCDGTVPETHPYKECKKIYLDGYVLSSYSYSNSDCFCFAQNKIIKIKCLLLETCSEEITIYGQYFQDISSFYEYPFHSSHLNIFLISCLSLEEMQFSVSSIQGKFFILPYKDKFVAIPLLHSLTK</sequence>
<keyword evidence="3" id="KW-1185">Reference proteome</keyword>
<evidence type="ECO:0000313" key="3">
    <source>
        <dbReference type="Proteomes" id="UP001153636"/>
    </source>
</evidence>
<name>A0A9P0GG48_9CUCU</name>
<evidence type="ECO:0000313" key="2">
    <source>
        <dbReference type="EMBL" id="CAH1109566.1"/>
    </source>
</evidence>
<dbReference type="Proteomes" id="UP001153636">
    <property type="component" value="Chromosome 4"/>
</dbReference>
<dbReference type="EMBL" id="OV651816">
    <property type="protein sequence ID" value="CAH1109566.1"/>
    <property type="molecule type" value="Genomic_DNA"/>
</dbReference>
<accession>A0A9P0GG48</accession>
<dbReference type="AlphaFoldDB" id="A0A9P0GG48"/>
<proteinExistence type="predicted"/>
<gene>
    <name evidence="2" type="ORF">PSYICH_LOCUS10069</name>
</gene>
<dbReference type="OrthoDB" id="10053513at2759"/>
<evidence type="ECO:0008006" key="4">
    <source>
        <dbReference type="Google" id="ProtNLM"/>
    </source>
</evidence>
<feature type="compositionally biased region" description="Acidic residues" evidence="1">
    <location>
        <begin position="58"/>
        <end position="81"/>
    </location>
</feature>